<feature type="transmembrane region" description="Helical" evidence="2">
    <location>
        <begin position="688"/>
        <end position="710"/>
    </location>
</feature>
<keyword evidence="1" id="KW-0802">TPR repeat</keyword>
<dbReference type="Gene3D" id="1.25.40.10">
    <property type="entry name" value="Tetratricopeptide repeat domain"/>
    <property type="match status" value="1"/>
</dbReference>
<dbReference type="Pfam" id="PF13181">
    <property type="entry name" value="TPR_8"/>
    <property type="match status" value="1"/>
</dbReference>
<keyword evidence="2" id="KW-0812">Transmembrane</keyword>
<dbReference type="InterPro" id="IPR011990">
    <property type="entry name" value="TPR-like_helical_dom_sf"/>
</dbReference>
<dbReference type="AlphaFoldDB" id="A0A7S4NSL7"/>
<accession>A0A7S4NSL7</accession>
<gene>
    <name evidence="4" type="ORF">GTHE00462_LOCUS17974</name>
</gene>
<dbReference type="PROSITE" id="PS50005">
    <property type="entry name" value="TPR"/>
    <property type="match status" value="2"/>
</dbReference>
<dbReference type="InterPro" id="IPR011009">
    <property type="entry name" value="Kinase-like_dom_sf"/>
</dbReference>
<dbReference type="InterPro" id="IPR019734">
    <property type="entry name" value="TPR_rpt"/>
</dbReference>
<keyword evidence="2" id="KW-1133">Transmembrane helix</keyword>
<protein>
    <recommendedName>
        <fullName evidence="3">ABC1 atypical kinase-like domain-containing protein</fullName>
    </recommendedName>
</protein>
<evidence type="ECO:0000259" key="3">
    <source>
        <dbReference type="Pfam" id="PF03109"/>
    </source>
</evidence>
<proteinExistence type="predicted"/>
<dbReference type="EMBL" id="HBKN01022882">
    <property type="protein sequence ID" value="CAE2304757.1"/>
    <property type="molecule type" value="Transcribed_RNA"/>
</dbReference>
<organism evidence="4">
    <name type="scientific">Guillardia theta</name>
    <name type="common">Cryptophyte</name>
    <name type="synonym">Cryptomonas phi</name>
    <dbReference type="NCBI Taxonomy" id="55529"/>
    <lineage>
        <taxon>Eukaryota</taxon>
        <taxon>Cryptophyceae</taxon>
        <taxon>Pyrenomonadales</taxon>
        <taxon>Geminigeraceae</taxon>
        <taxon>Guillardia</taxon>
    </lineage>
</organism>
<feature type="domain" description="ABC1 atypical kinase-like" evidence="3">
    <location>
        <begin position="299"/>
        <end position="537"/>
    </location>
</feature>
<reference evidence="4" key="1">
    <citation type="submission" date="2021-01" db="EMBL/GenBank/DDBJ databases">
        <authorList>
            <person name="Corre E."/>
            <person name="Pelletier E."/>
            <person name="Niang G."/>
            <person name="Scheremetjew M."/>
            <person name="Finn R."/>
            <person name="Kale V."/>
            <person name="Holt S."/>
            <person name="Cochrane G."/>
            <person name="Meng A."/>
            <person name="Brown T."/>
            <person name="Cohen L."/>
        </authorList>
    </citation>
    <scope>NUCLEOTIDE SEQUENCE</scope>
    <source>
        <strain evidence="4">CCMP 2712</strain>
    </source>
</reference>
<dbReference type="Pfam" id="PF00515">
    <property type="entry name" value="TPR_1"/>
    <property type="match status" value="1"/>
</dbReference>
<feature type="repeat" description="TPR" evidence="1">
    <location>
        <begin position="120"/>
        <end position="153"/>
    </location>
</feature>
<dbReference type="InterPro" id="IPR051130">
    <property type="entry name" value="Mito_struct-func_regulator"/>
</dbReference>
<dbReference type="Pfam" id="PF03109">
    <property type="entry name" value="ABC1"/>
    <property type="match status" value="1"/>
</dbReference>
<dbReference type="SMART" id="SM00028">
    <property type="entry name" value="TPR"/>
    <property type="match status" value="3"/>
</dbReference>
<name>A0A7S4NSL7_GUITH</name>
<dbReference type="SUPFAM" id="SSF48452">
    <property type="entry name" value="TPR-like"/>
    <property type="match status" value="1"/>
</dbReference>
<dbReference type="PANTHER" id="PTHR43173:SF28">
    <property type="entry name" value="AARF DOMAIN CONTAINING KINASE 5"/>
    <property type="match status" value="1"/>
</dbReference>
<evidence type="ECO:0000313" key="4">
    <source>
        <dbReference type="EMBL" id="CAE2304757.1"/>
    </source>
</evidence>
<dbReference type="PANTHER" id="PTHR43173">
    <property type="entry name" value="ABC1 FAMILY PROTEIN"/>
    <property type="match status" value="1"/>
</dbReference>
<sequence length="744" mass="82041">MSSANKRKVDVSFDQEISTNNVKQARKEEPVVTLPLADPVGMSEPEDKAAQAEGFKLRGNELLNQKDYAGAEEFYSKAISLNPQVEAYFTNRSLVRTNLRKFEEAIEDGRAALSINPLSAKAHGRIGSASFQAGDYKLSVSSYRSALEIDPANATYQKGLEAAEAKLKGSFDMNSVAGTASAIDSILAAAASQPSKAQTESVNDSKADFGVGMARSARAKKLFDEIYADYTKSLEGVEDPEERQRVLDDLHARSAEKCLLLAQENGGIYNKAAQFVASLQGGAGDKGVPMAYVKTLRVLTDRAPFRPFKFMETVLVEDFGQSGSQLFASIEETPIAAASLAQVHKAMTKDGRKVAVKMLYPTLRKELASDFAVFRMIGSQVSPGGYDLQWLINDFEEALKMELDLQTEAANAAKTAECLRHRTNVLVPRVMKTLSSKSVLTMEYMEDMLKVSDSEGLERSHLDKRDCGDLIADVFSEMLLVHGHVHGDPHNGNVYLNVNSCGKKGCKPGLILLDHGLYHNISDNMRRDVCKLLIASVSPFASRAQRERLARRFAGPLYKFFPLIISPWFVFASKISPSDLRAAAKQQLPDSISVKDVGDCLVAMHGQQEGGKEEEGNMLGVLHSLGYTRGLLNSLRYSEKLRLKSLVKFAYIGLLEEEERRVALAYYCGEGDMKPSWLVRARVSLGSLYVDFLALLIPVLLFLGPFLFLYEVLRSFVFFCWSVGGLNPFCWEGSDGEKEKAKTH</sequence>
<evidence type="ECO:0000256" key="2">
    <source>
        <dbReference type="SAM" id="Phobius"/>
    </source>
</evidence>
<evidence type="ECO:0000256" key="1">
    <source>
        <dbReference type="PROSITE-ProRule" id="PRU00339"/>
    </source>
</evidence>
<dbReference type="SUPFAM" id="SSF56112">
    <property type="entry name" value="Protein kinase-like (PK-like)"/>
    <property type="match status" value="1"/>
</dbReference>
<dbReference type="InterPro" id="IPR004147">
    <property type="entry name" value="ABC1_dom"/>
</dbReference>
<feature type="repeat" description="TPR" evidence="1">
    <location>
        <begin position="52"/>
        <end position="85"/>
    </location>
</feature>
<keyword evidence="2" id="KW-0472">Membrane</keyword>